<evidence type="ECO:0000313" key="4">
    <source>
        <dbReference type="Proteomes" id="UP000054995"/>
    </source>
</evidence>
<dbReference type="Pfam" id="PF00089">
    <property type="entry name" value="Trypsin"/>
    <property type="match status" value="4"/>
</dbReference>
<dbReference type="GO" id="GO:0006508">
    <property type="term" value="P:proteolysis"/>
    <property type="evidence" value="ECO:0007669"/>
    <property type="project" value="UniProtKB-KW"/>
</dbReference>
<keyword evidence="1" id="KW-1015">Disulfide bond</keyword>
<feature type="domain" description="Peptidase S1" evidence="2">
    <location>
        <begin position="930"/>
        <end position="1170"/>
    </location>
</feature>
<feature type="domain" description="Peptidase S1" evidence="2">
    <location>
        <begin position="56"/>
        <end position="302"/>
    </location>
</feature>
<proteinExistence type="predicted"/>
<dbReference type="PANTHER" id="PTHR24252:SF7">
    <property type="entry name" value="HYALIN"/>
    <property type="match status" value="1"/>
</dbReference>
<protein>
    <submittedName>
        <fullName evidence="3">Transmembrane protease serine 9</fullName>
    </submittedName>
</protein>
<keyword evidence="3" id="KW-0472">Membrane</keyword>
<dbReference type="PROSITE" id="PS00134">
    <property type="entry name" value="TRYPSIN_HIS"/>
    <property type="match status" value="2"/>
</dbReference>
<dbReference type="AlphaFoldDB" id="A0A0V1FLH4"/>
<organism evidence="3 4">
    <name type="scientific">Trichinella pseudospiralis</name>
    <name type="common">Parasitic roundworm</name>
    <dbReference type="NCBI Taxonomy" id="6337"/>
    <lineage>
        <taxon>Eukaryota</taxon>
        <taxon>Metazoa</taxon>
        <taxon>Ecdysozoa</taxon>
        <taxon>Nematoda</taxon>
        <taxon>Enoplea</taxon>
        <taxon>Dorylaimia</taxon>
        <taxon>Trichinellida</taxon>
        <taxon>Trichinellidae</taxon>
        <taxon>Trichinella</taxon>
    </lineage>
</organism>
<dbReference type="GO" id="GO:0004252">
    <property type="term" value="F:serine-type endopeptidase activity"/>
    <property type="evidence" value="ECO:0007669"/>
    <property type="project" value="InterPro"/>
</dbReference>
<dbReference type="PROSITE" id="PS50240">
    <property type="entry name" value="TRYPSIN_DOM"/>
    <property type="match status" value="4"/>
</dbReference>
<dbReference type="CDD" id="cd00190">
    <property type="entry name" value="Tryp_SPc"/>
    <property type="match status" value="3"/>
</dbReference>
<keyword evidence="3" id="KW-0812">Transmembrane</keyword>
<dbReference type="SUPFAM" id="SSF50494">
    <property type="entry name" value="Trypsin-like serine proteases"/>
    <property type="match status" value="4"/>
</dbReference>
<dbReference type="EMBL" id="JYDT01000064">
    <property type="protein sequence ID" value="KRY86891.1"/>
    <property type="molecule type" value="Genomic_DNA"/>
</dbReference>
<keyword evidence="3" id="KW-0378">Hydrolase</keyword>
<name>A0A0V1FLH4_TRIPS</name>
<accession>A0A0V1FLH4</accession>
<feature type="domain" description="Peptidase S1" evidence="2">
    <location>
        <begin position="313"/>
        <end position="571"/>
    </location>
</feature>
<dbReference type="PANTHER" id="PTHR24252">
    <property type="entry name" value="ACROSIN-RELATED"/>
    <property type="match status" value="1"/>
</dbReference>
<keyword evidence="3" id="KW-0645">Protease</keyword>
<evidence type="ECO:0000259" key="2">
    <source>
        <dbReference type="PROSITE" id="PS50240"/>
    </source>
</evidence>
<reference evidence="3 4" key="1">
    <citation type="submission" date="2015-01" db="EMBL/GenBank/DDBJ databases">
        <title>Evolution of Trichinella species and genotypes.</title>
        <authorList>
            <person name="Korhonen P.K."/>
            <person name="Edoardo P."/>
            <person name="Giuseppe L.R."/>
            <person name="Gasser R.B."/>
        </authorList>
    </citation>
    <scope>NUCLEOTIDE SEQUENCE [LARGE SCALE GENOMIC DNA]</scope>
    <source>
        <strain evidence="3">ISS470</strain>
    </source>
</reference>
<sequence length="1173" mass="131376">MRGEHKYLRNLSDDNENAKYDVIMEIIGNVSAKLYDDGICGRPKFQPKFVLDDNRITGGIEAVPHSHPWIVLLTSSSEDKYKCGGTILPSRELNCSSYILTAAHCVENIKISEIIVTAGMHDSSISSEMGRQIARVSSASISSEFQSNRRHDYAVLTLDRPFIFDDYVCSACLSEMYEYLKPRTKCFVAGWGSTTGGYYKPVMENQALVLQPLSFPTKLRQTTLTVHSHAFCEDESVFSTSYDSRINLCAGDVFGENGINNCDSGGPLICLKEGLWTLYGIGKGRSRSFKVNDDGTCGRPKYQPKFNAFDNRITGGEEAIPHSHPWIVFLSLTYGRRYICGGLVLQSHGKNVTSYVLTAAHCVKNIDIAKLIVQAGLHDLAYSTERGRQVVTVSRIIISDLYMENYDHDYAVLVLSSPLKFTDYVIPACLSEELGNFPPGSKCLIAGWGGIDGGIYKPVIRERHGKVTSISRRHLALPTTLMQAVITIIDDRNCSEAILTSYDSTINLCAGDSMGVIGINNHDSGGPLVCLKDGVWSLHGMGVSRSFFDSTQPSVFIQMPALVDFLRSFAEDQNTNQRLTFLIIELLEVKKQFHTSIHGLFSLVLNMVEGAVPNLHKSYFISNIHLCAGDAMGVIGLNNLLQILIFCKSKLQHDSGDSLICLKDGVWSLHGMSKSRVLFGCQLSIFIQMPISYSENFLAYYFLHCFSTSNLLILAGIHDIQRLSDEGIVAATVKNVFVHPFYLHNNDYDVAILKLKNPLLYNSYILPACLPRENEYLKPRTRCLVSGWGAIDGAQNFITFRTPIFTTKLMQTEIIIHSHSFCQHQSVFYHSYNDKIYICGGDTFGIKGTNVRDSGGPLVCLKSGVWTLYGVVKARGHYHETQPSLFISTARITAWLEKCGRPKYQPVFEFSENRVTAGVEAIPHSHPWLVFITSKRNNNKCGGVILPSRERNCSLFVLTAAHCIFYLRKEEIIVTAGMHDQSLNNEMERQYAEVKRRVINVTYKKNKNYDYGILILLQPLKFNDYVKPICICKESEHLMPGTKCLIAGWGATDGGAYKPKQHYYIQANSVSNVMPIVQMDLFFLWDTILLLTYAQATIREKKESIVLVRRKSNQLNYADSGIPLVCLSEGLWTMYGIARGRSVFHPTQLSLFIQIAAITRFLNFHTGYLMQGK</sequence>
<dbReference type="OrthoDB" id="7754674at2759"/>
<dbReference type="Gene3D" id="2.40.10.10">
    <property type="entry name" value="Trypsin-like serine proteases"/>
    <property type="match status" value="4"/>
</dbReference>
<gene>
    <name evidence="3" type="primary">TMPRSS9</name>
    <name evidence="3" type="ORF">T4D_5305</name>
</gene>
<dbReference type="SMART" id="SM00020">
    <property type="entry name" value="Tryp_SPc"/>
    <property type="match status" value="4"/>
</dbReference>
<comment type="caution">
    <text evidence="3">The sequence shown here is derived from an EMBL/GenBank/DDBJ whole genome shotgun (WGS) entry which is preliminary data.</text>
</comment>
<dbReference type="InterPro" id="IPR018114">
    <property type="entry name" value="TRYPSIN_HIS"/>
</dbReference>
<keyword evidence="4" id="KW-1185">Reference proteome</keyword>
<evidence type="ECO:0000313" key="3">
    <source>
        <dbReference type="EMBL" id="KRY86891.1"/>
    </source>
</evidence>
<dbReference type="InterPro" id="IPR001254">
    <property type="entry name" value="Trypsin_dom"/>
</dbReference>
<feature type="domain" description="Peptidase S1" evidence="2">
    <location>
        <begin position="704"/>
        <end position="934"/>
    </location>
</feature>
<dbReference type="InterPro" id="IPR009003">
    <property type="entry name" value="Peptidase_S1_PA"/>
</dbReference>
<dbReference type="InterPro" id="IPR043504">
    <property type="entry name" value="Peptidase_S1_PA_chymotrypsin"/>
</dbReference>
<dbReference type="Proteomes" id="UP000054995">
    <property type="component" value="Unassembled WGS sequence"/>
</dbReference>
<evidence type="ECO:0000256" key="1">
    <source>
        <dbReference type="ARBA" id="ARBA00023157"/>
    </source>
</evidence>